<dbReference type="Proteomes" id="UP000199310">
    <property type="component" value="Unassembled WGS sequence"/>
</dbReference>
<dbReference type="OrthoDB" id="4966223at2"/>
<dbReference type="CDD" id="cd04301">
    <property type="entry name" value="NAT_SF"/>
    <property type="match status" value="1"/>
</dbReference>
<dbReference type="PROSITE" id="PS51186">
    <property type="entry name" value="GNAT"/>
    <property type="match status" value="1"/>
</dbReference>
<reference evidence="3" key="1">
    <citation type="submission" date="2016-10" db="EMBL/GenBank/DDBJ databases">
        <authorList>
            <person name="Varghese N."/>
            <person name="Submissions S."/>
        </authorList>
    </citation>
    <scope>NUCLEOTIDE SEQUENCE [LARGE SCALE GENOMIC DNA]</scope>
    <source>
        <strain evidence="3">DSM 3695</strain>
    </source>
</reference>
<dbReference type="Gene3D" id="3.40.630.30">
    <property type="match status" value="1"/>
</dbReference>
<gene>
    <name evidence="2" type="ORF">SAMN04488122_5051</name>
</gene>
<dbReference type="SUPFAM" id="SSF55729">
    <property type="entry name" value="Acyl-CoA N-acyltransferases (Nat)"/>
    <property type="match status" value="1"/>
</dbReference>
<organism evidence="2 3">
    <name type="scientific">Chitinophaga arvensicola</name>
    <dbReference type="NCBI Taxonomy" id="29529"/>
    <lineage>
        <taxon>Bacteria</taxon>
        <taxon>Pseudomonadati</taxon>
        <taxon>Bacteroidota</taxon>
        <taxon>Chitinophagia</taxon>
        <taxon>Chitinophagales</taxon>
        <taxon>Chitinophagaceae</taxon>
        <taxon>Chitinophaga</taxon>
    </lineage>
</organism>
<dbReference type="InterPro" id="IPR000182">
    <property type="entry name" value="GNAT_dom"/>
</dbReference>
<sequence>MITVVDPQLLETWLTGWSLSRGLPIPVPDHGGFRVDVGWPDQQTRYVFAGPGERLQHLAATIRDPWIFLKVCAPVAVVRALLPDRWVIESPAFMMICPTPMTGPSAELPAGYQLDTDMQTSVPVVRVLTTGGQEAAIGRIVFVNNMVIYDRIATHPDHQRRGLGTVIMKSLEGIAAANGITRGVLVATSAGRALYETLGWQLYAPYTTAVIPGGIVG</sequence>
<keyword evidence="3" id="KW-1185">Reference proteome</keyword>
<dbReference type="STRING" id="29529.SAMN04488122_5051"/>
<dbReference type="RefSeq" id="WP_089899455.1">
    <property type="nucleotide sequence ID" value="NZ_FOJG01000002.1"/>
</dbReference>
<evidence type="ECO:0000259" key="1">
    <source>
        <dbReference type="PROSITE" id="PS51186"/>
    </source>
</evidence>
<proteinExistence type="predicted"/>
<keyword evidence="2" id="KW-0808">Transferase</keyword>
<dbReference type="AlphaFoldDB" id="A0A1I0S9E3"/>
<dbReference type="InterPro" id="IPR016181">
    <property type="entry name" value="Acyl_CoA_acyltransferase"/>
</dbReference>
<dbReference type="GO" id="GO:0016747">
    <property type="term" value="F:acyltransferase activity, transferring groups other than amino-acyl groups"/>
    <property type="evidence" value="ECO:0007669"/>
    <property type="project" value="InterPro"/>
</dbReference>
<protein>
    <submittedName>
        <fullName evidence="2">Acetyltransferase (GNAT) family protein</fullName>
    </submittedName>
</protein>
<name>A0A1I0S9E3_9BACT</name>
<feature type="domain" description="N-acetyltransferase" evidence="1">
    <location>
        <begin position="76"/>
        <end position="217"/>
    </location>
</feature>
<accession>A0A1I0S9E3</accession>
<evidence type="ECO:0000313" key="3">
    <source>
        <dbReference type="Proteomes" id="UP000199310"/>
    </source>
</evidence>
<evidence type="ECO:0000313" key="2">
    <source>
        <dbReference type="EMBL" id="SEW52711.1"/>
    </source>
</evidence>
<dbReference type="Pfam" id="PF13508">
    <property type="entry name" value="Acetyltransf_7"/>
    <property type="match status" value="1"/>
</dbReference>
<dbReference type="EMBL" id="FOJG01000002">
    <property type="protein sequence ID" value="SEW52711.1"/>
    <property type="molecule type" value="Genomic_DNA"/>
</dbReference>